<proteinExistence type="predicted"/>
<dbReference type="EMBL" id="JARTFS010000011">
    <property type="protein sequence ID" value="MED4402214.1"/>
    <property type="molecule type" value="Genomic_DNA"/>
</dbReference>
<name>A0ABU6NYM2_9BACI</name>
<evidence type="ECO:0000313" key="1">
    <source>
        <dbReference type="EMBL" id="MED4402214.1"/>
    </source>
</evidence>
<keyword evidence="2" id="KW-1185">Reference proteome</keyword>
<evidence type="ECO:0000313" key="2">
    <source>
        <dbReference type="Proteomes" id="UP001342826"/>
    </source>
</evidence>
<sequence length="94" mass="10840">MNLNVSREAAEWYASEMDLKPGDYLQFVVKIYGGIPTVHPDYYLGISIGKEGSIGIKNVVEGITFYFSVEDSWFLKEYDLDIIKKDNDVEYIFK</sequence>
<dbReference type="Proteomes" id="UP001342826">
    <property type="component" value="Unassembled WGS sequence"/>
</dbReference>
<accession>A0ABU6NYM2</accession>
<dbReference type="RefSeq" id="WP_066225871.1">
    <property type="nucleotide sequence ID" value="NZ_JARTFQ010000005.1"/>
</dbReference>
<organism evidence="1 2">
    <name type="scientific">Metabacillus fastidiosus</name>
    <dbReference type="NCBI Taxonomy" id="1458"/>
    <lineage>
        <taxon>Bacteria</taxon>
        <taxon>Bacillati</taxon>
        <taxon>Bacillota</taxon>
        <taxon>Bacilli</taxon>
        <taxon>Bacillales</taxon>
        <taxon>Bacillaceae</taxon>
        <taxon>Metabacillus</taxon>
    </lineage>
</organism>
<reference evidence="1 2" key="1">
    <citation type="submission" date="2023-03" db="EMBL/GenBank/DDBJ databases">
        <title>Bacillus Genome Sequencing.</title>
        <authorList>
            <person name="Dunlap C."/>
        </authorList>
    </citation>
    <scope>NUCLEOTIDE SEQUENCE [LARGE SCALE GENOMIC DNA]</scope>
    <source>
        <strain evidence="1 2">NRS-1717</strain>
    </source>
</reference>
<comment type="caution">
    <text evidence="1">The sequence shown here is derived from an EMBL/GenBank/DDBJ whole genome shotgun (WGS) entry which is preliminary data.</text>
</comment>
<dbReference type="GeneID" id="301139852"/>
<protein>
    <submittedName>
        <fullName evidence="1">Uncharacterized protein</fullName>
    </submittedName>
</protein>
<gene>
    <name evidence="1" type="ORF">P9271_12895</name>
</gene>